<keyword evidence="1" id="KW-0966">Cell projection</keyword>
<reference evidence="1 2" key="2">
    <citation type="journal article" date="2010" name="Stand. Genomic Sci.">
        <title>Complete genome sequence of Syntrophothermus lipocalidus type strain (TGB-C1).</title>
        <authorList>
            <person name="Djao O.D."/>
            <person name="Zhang X."/>
            <person name="Lucas S."/>
            <person name="Lapidus A."/>
            <person name="Del Rio T.G."/>
            <person name="Nolan M."/>
            <person name="Tice H."/>
            <person name="Cheng J.F."/>
            <person name="Han C."/>
            <person name="Tapia R."/>
            <person name="Goodwin L."/>
            <person name="Pitluck S."/>
            <person name="Liolios K."/>
            <person name="Ivanova N."/>
            <person name="Mavromatis K."/>
            <person name="Mikhailova N."/>
            <person name="Ovchinnikova G."/>
            <person name="Pati A."/>
            <person name="Brambilla E."/>
            <person name="Chen A."/>
            <person name="Palaniappan K."/>
            <person name="Land M."/>
            <person name="Hauser L."/>
            <person name="Chang Y.J."/>
            <person name="Jeffries C.D."/>
            <person name="Rohde M."/>
            <person name="Sikorski J."/>
            <person name="Spring S."/>
            <person name="Goker M."/>
            <person name="Detter J.C."/>
            <person name="Woyke T."/>
            <person name="Bristow J."/>
            <person name="Eisen J.A."/>
            <person name="Markowitz V."/>
            <person name="Hugenholtz P."/>
            <person name="Kyrpides N.C."/>
            <person name="Klenk H.P."/>
        </authorList>
    </citation>
    <scope>NUCLEOTIDE SEQUENCE [LARGE SCALE GENOMIC DNA]</scope>
    <source>
        <strain evidence="2">DSM 12680 / TGB-C1</strain>
    </source>
</reference>
<keyword evidence="1" id="KW-0969">Cilium</keyword>
<proteinExistence type="predicted"/>
<dbReference type="eggNOG" id="ENOG5032Y5R">
    <property type="taxonomic scope" value="Bacteria"/>
</dbReference>
<dbReference type="Pfam" id="PF12611">
    <property type="entry name" value="Flagellar_put"/>
    <property type="match status" value="1"/>
</dbReference>
<sequence>MTSRIMFPEAASLPVKSPGKATAAQENQASFAEILNHKLQSPPLRFSNHAQQRLKSRNIQLTSGEIEKLEAAVQKAREKGARESLILFDKLALVVSVKNNTVITAVDGENMKENVFTNIDSAVIV</sequence>
<protein>
    <submittedName>
        <fullName evidence="1">Flagellar operon protein</fullName>
    </submittedName>
</protein>
<dbReference type="NCBIfam" id="TIGR02530">
    <property type="entry name" value="flg_new"/>
    <property type="match status" value="1"/>
</dbReference>
<accession>D7CM05</accession>
<gene>
    <name evidence="1" type="ordered locus">Slip_0961</name>
</gene>
<evidence type="ECO:0000313" key="2">
    <source>
        <dbReference type="Proteomes" id="UP000000378"/>
    </source>
</evidence>
<dbReference type="InterPro" id="IPR013367">
    <property type="entry name" value="Flagellar_put"/>
</dbReference>
<dbReference type="EMBL" id="CP002048">
    <property type="protein sequence ID" value="ADI01740.1"/>
    <property type="molecule type" value="Genomic_DNA"/>
</dbReference>
<dbReference type="STRING" id="643648.Slip_0961"/>
<dbReference type="KEGG" id="slp:Slip_0961"/>
<name>D7CM05_SYNLT</name>
<dbReference type="Proteomes" id="UP000000378">
    <property type="component" value="Chromosome"/>
</dbReference>
<dbReference type="HOGENOM" id="CLU_145226_0_0_9"/>
<dbReference type="AlphaFoldDB" id="D7CM05"/>
<dbReference type="RefSeq" id="WP_013175142.1">
    <property type="nucleotide sequence ID" value="NC_014220.1"/>
</dbReference>
<organism evidence="1 2">
    <name type="scientific">Syntrophothermus lipocalidus (strain DSM 12680 / TGB-C1)</name>
    <dbReference type="NCBI Taxonomy" id="643648"/>
    <lineage>
        <taxon>Bacteria</taxon>
        <taxon>Bacillati</taxon>
        <taxon>Bacillota</taxon>
        <taxon>Clostridia</taxon>
        <taxon>Eubacteriales</taxon>
        <taxon>Syntrophomonadaceae</taxon>
        <taxon>Syntrophothermus</taxon>
    </lineage>
</organism>
<evidence type="ECO:0000313" key="1">
    <source>
        <dbReference type="EMBL" id="ADI01740.1"/>
    </source>
</evidence>
<keyword evidence="2" id="KW-1185">Reference proteome</keyword>
<reference evidence="2" key="1">
    <citation type="journal article" date="2010" name="Stand. Genomic Sci.">
        <title>Complete genome sequence of Syntrophothermus lipocalidus type strain (TGB-C1T).</title>
        <authorList>
            <consortium name="US DOE Joint Genome Institute (JGI-PGF)"/>
            <person name="Djao O."/>
            <person name="Zhang X."/>
            <person name="Lucas S."/>
            <person name="Lapidus A."/>
            <person name="Glavina Del Rio T."/>
            <person name="Nolan M."/>
            <person name="Tice H."/>
            <person name="Cheng J."/>
            <person name="Han C."/>
            <person name="Tapia R."/>
            <person name="Goodwin L."/>
            <person name="Pitluck S."/>
            <person name="Liolios K."/>
            <person name="Ivanova N."/>
            <person name="Mavromatis K."/>
            <person name="Mikhailova N."/>
            <person name="Ovchinnikova G."/>
            <person name="Pati A."/>
            <person name="Brambilla E."/>
            <person name="Chen A."/>
            <person name="Palaniappan K."/>
            <person name="Land M."/>
            <person name="Hauser L."/>
            <person name="Chang Y."/>
            <person name="Jeffries C."/>
            <person name="Rohde M."/>
            <person name="Sikorski J."/>
            <person name="Spring S."/>
            <person name="Goker M."/>
            <person name="Detter J."/>
            <person name="Woyke T."/>
            <person name="Bristow J."/>
            <person name="Eisen J."/>
            <person name="Markowitz V."/>
            <person name="Hugenholtz P."/>
            <person name="Kyrpides N."/>
            <person name="Klenk H."/>
        </authorList>
    </citation>
    <scope>NUCLEOTIDE SEQUENCE [LARGE SCALE GENOMIC DNA]</scope>
    <source>
        <strain evidence="2">DSM 12680 / TGB-C1</strain>
    </source>
</reference>
<keyword evidence="1" id="KW-0282">Flagellum</keyword>